<proteinExistence type="predicted"/>
<feature type="transmembrane region" description="Helical" evidence="1">
    <location>
        <begin position="73"/>
        <end position="96"/>
    </location>
</feature>
<evidence type="ECO:0000313" key="3">
    <source>
        <dbReference type="Proteomes" id="UP000251800"/>
    </source>
</evidence>
<organism evidence="2 3">
    <name type="scientific">Abyssibacter profundi</name>
    <dbReference type="NCBI Taxonomy" id="2182787"/>
    <lineage>
        <taxon>Bacteria</taxon>
        <taxon>Pseudomonadati</taxon>
        <taxon>Pseudomonadota</taxon>
        <taxon>Gammaproteobacteria</taxon>
        <taxon>Chromatiales</taxon>
        <taxon>Oceanococcaceae</taxon>
        <taxon>Abyssibacter</taxon>
    </lineage>
</organism>
<name>A0A383XQY0_9GAMM</name>
<feature type="transmembrane region" description="Helical" evidence="1">
    <location>
        <begin position="6"/>
        <end position="27"/>
    </location>
</feature>
<keyword evidence="1" id="KW-1133">Transmembrane helix</keyword>
<feature type="transmembrane region" description="Helical" evidence="1">
    <location>
        <begin position="117"/>
        <end position="141"/>
    </location>
</feature>
<evidence type="ECO:0008006" key="4">
    <source>
        <dbReference type="Google" id="ProtNLM"/>
    </source>
</evidence>
<keyword evidence="1" id="KW-0472">Membrane</keyword>
<protein>
    <recommendedName>
        <fullName evidence="4">Integral membrane protein</fullName>
    </recommendedName>
</protein>
<dbReference type="EMBL" id="QEQK01000014">
    <property type="protein sequence ID" value="PWN55034.1"/>
    <property type="molecule type" value="Genomic_DNA"/>
</dbReference>
<sequence>MTAAHLALSAAGSFLLVGMITGIWKYHHMMRAADAQAPVYVDVCHRTALMYAFACLVLQQLALHSRWSPVVNLWAVIIPVLFFASAVATYALHGWLRDTDNQLARPHRLGHKTVPGGLIRVYMFGLIAGEIGGTAVLLAGVL</sequence>
<keyword evidence="1" id="KW-0812">Transmembrane</keyword>
<reference evidence="2 3" key="1">
    <citation type="submission" date="2018-05" db="EMBL/GenBank/DDBJ databases">
        <title>Abyssibacter profundi OUC007T gen. nov., sp. nov, a marine bacterium isolated from seawater of the Mariana Trench.</title>
        <authorList>
            <person name="Zhou S."/>
        </authorList>
    </citation>
    <scope>NUCLEOTIDE SEQUENCE [LARGE SCALE GENOMIC DNA]</scope>
    <source>
        <strain evidence="2 3">OUC007</strain>
    </source>
</reference>
<gene>
    <name evidence="2" type="ORF">DEH80_14245</name>
</gene>
<evidence type="ECO:0000313" key="2">
    <source>
        <dbReference type="EMBL" id="PWN55034.1"/>
    </source>
</evidence>
<dbReference type="RefSeq" id="WP_109721185.1">
    <property type="nucleotide sequence ID" value="NZ_QEQK01000014.1"/>
</dbReference>
<keyword evidence="3" id="KW-1185">Reference proteome</keyword>
<dbReference type="Proteomes" id="UP000251800">
    <property type="component" value="Unassembled WGS sequence"/>
</dbReference>
<accession>A0A383XQY0</accession>
<feature type="transmembrane region" description="Helical" evidence="1">
    <location>
        <begin position="48"/>
        <end position="67"/>
    </location>
</feature>
<dbReference type="AlphaFoldDB" id="A0A383XQY0"/>
<dbReference type="OrthoDB" id="345818at2"/>
<evidence type="ECO:0000256" key="1">
    <source>
        <dbReference type="SAM" id="Phobius"/>
    </source>
</evidence>
<comment type="caution">
    <text evidence="2">The sequence shown here is derived from an EMBL/GenBank/DDBJ whole genome shotgun (WGS) entry which is preliminary data.</text>
</comment>